<dbReference type="AlphaFoldDB" id="A0A1Q3AVA1"/>
<feature type="region of interest" description="Disordered" evidence="1">
    <location>
        <begin position="512"/>
        <end position="544"/>
    </location>
</feature>
<dbReference type="PANTHER" id="PTHR46775:SF2">
    <property type="entry name" value="GBF-INTERACTING PROTEIN 1-LIKE"/>
    <property type="match status" value="1"/>
</dbReference>
<name>A0A1Q3AVA1_CEPFO</name>
<feature type="compositionally biased region" description="Low complexity" evidence="1">
    <location>
        <begin position="431"/>
        <end position="440"/>
    </location>
</feature>
<dbReference type="PANTHER" id="PTHR46775">
    <property type="entry name" value="FLOCCULATION PROTEIN (DUF1296)"/>
    <property type="match status" value="1"/>
</dbReference>
<dbReference type="InterPro" id="IPR044277">
    <property type="entry name" value="GIP1"/>
</dbReference>
<dbReference type="SUPFAM" id="SSF46934">
    <property type="entry name" value="UBA-like"/>
    <property type="match status" value="1"/>
</dbReference>
<feature type="compositionally biased region" description="Polar residues" evidence="1">
    <location>
        <begin position="441"/>
        <end position="450"/>
    </location>
</feature>
<comment type="caution">
    <text evidence="3">The sequence shown here is derived from an EMBL/GenBank/DDBJ whole genome shotgun (WGS) entry which is preliminary data.</text>
</comment>
<evidence type="ECO:0000259" key="2">
    <source>
        <dbReference type="Pfam" id="PF06972"/>
    </source>
</evidence>
<dbReference type="InterPro" id="IPR009719">
    <property type="entry name" value="GIP1_N"/>
</dbReference>
<feature type="compositionally biased region" description="Polar residues" evidence="1">
    <location>
        <begin position="460"/>
        <end position="471"/>
    </location>
</feature>
<feature type="compositionally biased region" description="Polar residues" evidence="1">
    <location>
        <begin position="96"/>
        <end position="107"/>
    </location>
</feature>
<gene>
    <name evidence="3" type="ORF">CFOL_v3_03189</name>
</gene>
<dbReference type="STRING" id="3775.A0A1Q3AVA1"/>
<dbReference type="InParanoid" id="A0A1Q3AVA1"/>
<feature type="compositionally biased region" description="Low complexity" evidence="1">
    <location>
        <begin position="526"/>
        <end position="543"/>
    </location>
</feature>
<feature type="region of interest" description="Disordered" evidence="1">
    <location>
        <begin position="218"/>
        <end position="258"/>
    </location>
</feature>
<dbReference type="EMBL" id="BDDD01000120">
    <property type="protein sequence ID" value="GAV59658.1"/>
    <property type="molecule type" value="Genomic_DNA"/>
</dbReference>
<evidence type="ECO:0000313" key="4">
    <source>
        <dbReference type="Proteomes" id="UP000187406"/>
    </source>
</evidence>
<accession>A0A1Q3AVA1</accession>
<feature type="compositionally biased region" description="Gly residues" evidence="1">
    <location>
        <begin position="85"/>
        <end position="94"/>
    </location>
</feature>
<feature type="domain" description="GBF-interacting protein 1 N-terminal" evidence="2">
    <location>
        <begin position="18"/>
        <end position="78"/>
    </location>
</feature>
<proteinExistence type="predicted"/>
<protein>
    <submittedName>
        <fullName evidence="3">DUF1296 domain-containing protein</fullName>
    </submittedName>
</protein>
<reference evidence="4" key="1">
    <citation type="submission" date="2016-04" db="EMBL/GenBank/DDBJ databases">
        <title>Cephalotus genome sequencing.</title>
        <authorList>
            <person name="Fukushima K."/>
            <person name="Hasebe M."/>
            <person name="Fang X."/>
        </authorList>
    </citation>
    <scope>NUCLEOTIDE SEQUENCE [LARGE SCALE GENOMIC DNA]</scope>
    <source>
        <strain evidence="4">cv. St1</strain>
    </source>
</reference>
<dbReference type="GO" id="GO:0005634">
    <property type="term" value="C:nucleus"/>
    <property type="evidence" value="ECO:0007669"/>
    <property type="project" value="TreeGrafter"/>
</dbReference>
<dbReference type="OrthoDB" id="753279at2759"/>
<feature type="compositionally biased region" description="Low complexity" evidence="1">
    <location>
        <begin position="232"/>
        <end position="251"/>
    </location>
</feature>
<feature type="region of interest" description="Disordered" evidence="1">
    <location>
        <begin position="1"/>
        <end position="25"/>
    </location>
</feature>
<keyword evidence="4" id="KW-1185">Reference proteome</keyword>
<dbReference type="GO" id="GO:0051082">
    <property type="term" value="F:unfolded protein binding"/>
    <property type="evidence" value="ECO:0007669"/>
    <property type="project" value="TreeGrafter"/>
</dbReference>
<dbReference type="InterPro" id="IPR009060">
    <property type="entry name" value="UBA-like_sf"/>
</dbReference>
<feature type="compositionally biased region" description="Low complexity" evidence="1">
    <location>
        <begin position="1"/>
        <end position="15"/>
    </location>
</feature>
<feature type="region of interest" description="Disordered" evidence="1">
    <location>
        <begin position="412"/>
        <end position="477"/>
    </location>
</feature>
<organism evidence="3 4">
    <name type="scientific">Cephalotus follicularis</name>
    <name type="common">Albany pitcher plant</name>
    <dbReference type="NCBI Taxonomy" id="3775"/>
    <lineage>
        <taxon>Eukaryota</taxon>
        <taxon>Viridiplantae</taxon>
        <taxon>Streptophyta</taxon>
        <taxon>Embryophyta</taxon>
        <taxon>Tracheophyta</taxon>
        <taxon>Spermatophyta</taxon>
        <taxon>Magnoliopsida</taxon>
        <taxon>eudicotyledons</taxon>
        <taxon>Gunneridae</taxon>
        <taxon>Pentapetalae</taxon>
        <taxon>rosids</taxon>
        <taxon>fabids</taxon>
        <taxon>Oxalidales</taxon>
        <taxon>Cephalotaceae</taxon>
        <taxon>Cephalotus</taxon>
    </lineage>
</organism>
<evidence type="ECO:0000313" key="3">
    <source>
        <dbReference type="EMBL" id="GAV59658.1"/>
    </source>
</evidence>
<dbReference type="Proteomes" id="UP000187406">
    <property type="component" value="Unassembled WGS sequence"/>
</dbReference>
<dbReference type="Pfam" id="PF06972">
    <property type="entry name" value="GIP1_N"/>
    <property type="match status" value="1"/>
</dbReference>
<sequence length="764" mass="81372">MADKSSSSTTTANTSDPIPNSAKKTIQTIRELTGKQHSDDDIYSVLRECSMDPNETAQKLLYLDTFHEVKRKRDRRKESSMPGTHGPGARGGRGNYSANYFFSDSGNGRNGASRRENGANHLAERGSLPLPLLQQMKSNAVPRATKIPAAITSGPSSLSNGSYSKGPHPQVSVVNESENCLADENKLGMAPRLPAIAEKLPSLPALSFSSVVRNEREKSTLSSNHYPTLDAPDCVSVDSSPSDPVLEPPLSQEGATKDVGSQWTAVEPNNIQGNKHVSHDVDSEFFKIEKAASGALFSVVEKEVLRKSKTVERNQASELLQSSCSSAHVSSPTVRSPEESVVSLEVAASEAETVSVKANSQVLPESNVPDGQHVTFPNHFRVPEALKNGLTFGSFDANLGLEINHVDNTGGVVDTDAVESSHGTNENAGEPSPSSQSLSSTVLGDNTDYPQSAPLVYENVPSSGDISSGTDLKSDHSKQEIQLLPGHQNTTIQNVPNYNLGFMSAFPGNHLVQFEGPETQSGNRPASSSSSQTSVVHSSTATSPQVALFRQPYPPNYFTYGHYLPPFYIPPIHQFLSPNGLPQQPSAGNVYLPPPAAAPGVKFPLPPFKPGTNAGNPAHIGIPSGYGSYNSSPVGSNHVPAMTSGSSTSSEDLLASRLKDSHIYTTAPMSEGSAVWIHAPHQDLSSLQLSSLYNLPLQGQHLAYSPAQAAFAGIYQPAQSVAAPSNANPHLQQSQPMGTVETVIPPSGTYQHPQLAQINWNANY</sequence>
<feature type="compositionally biased region" description="Polar residues" evidence="1">
    <location>
        <begin position="16"/>
        <end position="25"/>
    </location>
</feature>
<feature type="region of interest" description="Disordered" evidence="1">
    <location>
        <begin position="71"/>
        <end position="116"/>
    </location>
</feature>
<evidence type="ECO:0000256" key="1">
    <source>
        <dbReference type="SAM" id="MobiDB-lite"/>
    </source>
</evidence>